<reference evidence="1 2" key="1">
    <citation type="submission" date="2012-05" db="EMBL/GenBank/DDBJ databases">
        <title>Finished chromosome of genome of Oscillatoria sp. PCC 7112.</title>
        <authorList>
            <consortium name="US DOE Joint Genome Institute"/>
            <person name="Gugger M."/>
            <person name="Coursin T."/>
            <person name="Rippka R."/>
            <person name="Tandeau De Marsac N."/>
            <person name="Huntemann M."/>
            <person name="Wei C.-L."/>
            <person name="Han J."/>
            <person name="Detter J.C."/>
            <person name="Han C."/>
            <person name="Tapia R."/>
            <person name="Davenport K."/>
            <person name="Daligault H."/>
            <person name="Erkkila T."/>
            <person name="Gu W."/>
            <person name="Munk A.C.C."/>
            <person name="Teshima H."/>
            <person name="Xu Y."/>
            <person name="Chain P."/>
            <person name="Chen A."/>
            <person name="Krypides N."/>
            <person name="Mavromatis K."/>
            <person name="Markowitz V."/>
            <person name="Szeto E."/>
            <person name="Ivanova N."/>
            <person name="Mikhailova N."/>
            <person name="Ovchinnikova G."/>
            <person name="Pagani I."/>
            <person name="Pati A."/>
            <person name="Goodwin L."/>
            <person name="Peters L."/>
            <person name="Pitluck S."/>
            <person name="Woyke T."/>
            <person name="Kerfeld C."/>
        </authorList>
    </citation>
    <scope>NUCLEOTIDE SEQUENCE [LARGE SCALE GENOMIC DNA]</scope>
    <source>
        <strain evidence="1 2">PCC 7112</strain>
    </source>
</reference>
<keyword evidence="2" id="KW-1185">Reference proteome</keyword>
<dbReference type="EMBL" id="CP003614">
    <property type="protein sequence ID" value="AFZ09052.1"/>
    <property type="molecule type" value="Genomic_DNA"/>
</dbReference>
<sequence length="95" mass="10696">MLQISSECAAPVSGALEEDRIILMENEVYRLPQTHREIQVLSGTAWITLDQQDIILQSSEKASLPPSKNFALISALNNMPLIMAVWQDKNPVMRF</sequence>
<evidence type="ECO:0000313" key="1">
    <source>
        <dbReference type="EMBL" id="AFZ09052.1"/>
    </source>
</evidence>
<dbReference type="KEGG" id="oni:Osc7112_4768"/>
<dbReference type="STRING" id="179408.Osc7112_4768"/>
<gene>
    <name evidence="1" type="ORF">Osc7112_4768</name>
</gene>
<protein>
    <recommendedName>
        <fullName evidence="3">DUF2917 domain-containing protein</fullName>
    </recommendedName>
</protein>
<dbReference type="eggNOG" id="ENOG50336CD">
    <property type="taxonomic scope" value="Bacteria"/>
</dbReference>
<dbReference type="AlphaFoldDB" id="K9VNL4"/>
<dbReference type="HOGENOM" id="CLU_2370141_0_0_3"/>
<name>K9VNL4_9CYAN</name>
<dbReference type="Proteomes" id="UP000010478">
    <property type="component" value="Chromosome"/>
</dbReference>
<accession>K9VNL4</accession>
<proteinExistence type="predicted"/>
<evidence type="ECO:0000313" key="2">
    <source>
        <dbReference type="Proteomes" id="UP000010478"/>
    </source>
</evidence>
<evidence type="ECO:0008006" key="3">
    <source>
        <dbReference type="Google" id="ProtNLM"/>
    </source>
</evidence>
<organism evidence="1 2">
    <name type="scientific">Phormidium nigroviride PCC 7112</name>
    <dbReference type="NCBI Taxonomy" id="179408"/>
    <lineage>
        <taxon>Bacteria</taxon>
        <taxon>Bacillati</taxon>
        <taxon>Cyanobacteriota</taxon>
        <taxon>Cyanophyceae</taxon>
        <taxon>Oscillatoriophycideae</taxon>
        <taxon>Oscillatoriales</taxon>
        <taxon>Oscillatoriaceae</taxon>
        <taxon>Phormidium</taxon>
    </lineage>
</organism>